<keyword evidence="3" id="KW-0547">Nucleotide-binding</keyword>
<dbReference type="CDD" id="cd00077">
    <property type="entry name" value="HDc"/>
    <property type="match status" value="1"/>
</dbReference>
<evidence type="ECO:0000256" key="2">
    <source>
        <dbReference type="ARBA" id="ARBA00022723"/>
    </source>
</evidence>
<keyword evidence="5" id="KW-0408">Iron</keyword>
<dbReference type="PANTHER" id="PTHR35795:SF1">
    <property type="entry name" value="BIS(5'-NUCLEOSYL)-TETRAPHOSPHATASE, SYMMETRICAL"/>
    <property type="match status" value="1"/>
</dbReference>
<sequence>MMIKSTNVSYSKDYIPFTRAELLDKVRLQMSQERFEHVLGVEKVAVELAQQYGASIEAASIAALIHDYAKERDLQEMHDLIISANLDLDLLQYGSEIWHGPVGAILAKKELRVKDEEILNAIRHHTVGSSNMSLLEQVIYVADYIEPGRDFPGVDEARKLAKSDLAKAVSFETARTLQYLILKQRKIYPKAIETYNTWVAKN</sequence>
<dbReference type="Proteomes" id="UP000193435">
    <property type="component" value="Unassembled WGS sequence"/>
</dbReference>
<evidence type="ECO:0000256" key="6">
    <source>
        <dbReference type="ARBA" id="ARBA00049417"/>
    </source>
</evidence>
<dbReference type="AlphaFoldDB" id="A0A1X7NNW4"/>
<evidence type="ECO:0000256" key="1">
    <source>
        <dbReference type="ARBA" id="ARBA00012506"/>
    </source>
</evidence>
<dbReference type="Gene3D" id="1.10.3210.10">
    <property type="entry name" value="Hypothetical protein af1432"/>
    <property type="match status" value="1"/>
</dbReference>
<dbReference type="RefSeq" id="WP_420836092.1">
    <property type="nucleotide sequence ID" value="NZ_FOAH01000002.1"/>
</dbReference>
<dbReference type="PROSITE" id="PS51831">
    <property type="entry name" value="HD"/>
    <property type="match status" value="1"/>
</dbReference>
<dbReference type="PANTHER" id="PTHR35795">
    <property type="entry name" value="SLR1885 PROTEIN"/>
    <property type="match status" value="1"/>
</dbReference>
<dbReference type="InterPro" id="IPR051094">
    <property type="entry name" value="Diverse_Catalytic_Enzymes"/>
</dbReference>
<dbReference type="InterPro" id="IPR006674">
    <property type="entry name" value="HD_domain"/>
</dbReference>
<evidence type="ECO:0000256" key="4">
    <source>
        <dbReference type="ARBA" id="ARBA00022801"/>
    </source>
</evidence>
<gene>
    <name evidence="8" type="ORF">SAMN04488700_2264</name>
</gene>
<dbReference type="GO" id="GO:0008803">
    <property type="term" value="F:bis(5'-nucleosyl)-tetraphosphatase (symmetrical) activity"/>
    <property type="evidence" value="ECO:0007669"/>
    <property type="project" value="UniProtKB-EC"/>
</dbReference>
<organism evidence="8 9">
    <name type="scientific">Carnobacterium iners</name>
    <dbReference type="NCBI Taxonomy" id="1073423"/>
    <lineage>
        <taxon>Bacteria</taxon>
        <taxon>Bacillati</taxon>
        <taxon>Bacillota</taxon>
        <taxon>Bacilli</taxon>
        <taxon>Lactobacillales</taxon>
        <taxon>Carnobacteriaceae</taxon>
        <taxon>Carnobacterium</taxon>
    </lineage>
</organism>
<accession>A0A1X7NNW4</accession>
<dbReference type="SMART" id="SM00471">
    <property type="entry name" value="HDc"/>
    <property type="match status" value="1"/>
</dbReference>
<name>A0A1X7NNW4_9LACT</name>
<dbReference type="NCBIfam" id="TIGR00488">
    <property type="entry name" value="bis(5'-nucleosyl)-tetraphosphatase (symmetrical) YqeK"/>
    <property type="match status" value="1"/>
</dbReference>
<keyword evidence="4 8" id="KW-0378">Hydrolase</keyword>
<evidence type="ECO:0000313" key="9">
    <source>
        <dbReference type="Proteomes" id="UP000193435"/>
    </source>
</evidence>
<feature type="domain" description="HD" evidence="7">
    <location>
        <begin position="34"/>
        <end position="148"/>
    </location>
</feature>
<keyword evidence="2" id="KW-0479">Metal-binding</keyword>
<dbReference type="EC" id="3.6.1.41" evidence="1"/>
<evidence type="ECO:0000313" key="8">
    <source>
        <dbReference type="EMBL" id="SMH39674.1"/>
    </source>
</evidence>
<keyword evidence="9" id="KW-1185">Reference proteome</keyword>
<dbReference type="GO" id="GO:0000166">
    <property type="term" value="F:nucleotide binding"/>
    <property type="evidence" value="ECO:0007669"/>
    <property type="project" value="UniProtKB-KW"/>
</dbReference>
<dbReference type="InterPro" id="IPR005249">
    <property type="entry name" value="YqeK"/>
</dbReference>
<dbReference type="InterPro" id="IPR003607">
    <property type="entry name" value="HD/PDEase_dom"/>
</dbReference>
<protein>
    <recommendedName>
        <fullName evidence="1">bis(5'-nucleosyl)-tetraphosphatase (symmetrical)</fullName>
        <ecNumber evidence="1">3.6.1.41</ecNumber>
    </recommendedName>
</protein>
<dbReference type="SUPFAM" id="SSF109604">
    <property type="entry name" value="HD-domain/PDEase-like"/>
    <property type="match status" value="1"/>
</dbReference>
<proteinExistence type="predicted"/>
<dbReference type="STRING" id="1073423.SAMN04488700_2264"/>
<dbReference type="EMBL" id="FXBJ01000002">
    <property type="protein sequence ID" value="SMH39674.1"/>
    <property type="molecule type" value="Genomic_DNA"/>
</dbReference>
<evidence type="ECO:0000256" key="5">
    <source>
        <dbReference type="ARBA" id="ARBA00023004"/>
    </source>
</evidence>
<evidence type="ECO:0000259" key="7">
    <source>
        <dbReference type="PROSITE" id="PS51831"/>
    </source>
</evidence>
<dbReference type="Pfam" id="PF01966">
    <property type="entry name" value="HD"/>
    <property type="match status" value="1"/>
</dbReference>
<reference evidence="8 9" key="1">
    <citation type="submission" date="2017-04" db="EMBL/GenBank/DDBJ databases">
        <authorList>
            <person name="Afonso C.L."/>
            <person name="Miller P.J."/>
            <person name="Scott M.A."/>
            <person name="Spackman E."/>
            <person name="Goraichik I."/>
            <person name="Dimitrov K.M."/>
            <person name="Suarez D.L."/>
            <person name="Swayne D.E."/>
        </authorList>
    </citation>
    <scope>NUCLEOTIDE SEQUENCE [LARGE SCALE GENOMIC DNA]</scope>
    <source>
        <strain evidence="8 9">LMG26642</strain>
    </source>
</reference>
<dbReference type="GO" id="GO:0046872">
    <property type="term" value="F:metal ion binding"/>
    <property type="evidence" value="ECO:0007669"/>
    <property type="project" value="UniProtKB-KW"/>
</dbReference>
<comment type="catalytic activity">
    <reaction evidence="6">
        <text>P(1),P(4)-bis(5'-adenosyl) tetraphosphate + H2O = 2 ADP + 2 H(+)</text>
        <dbReference type="Rhea" id="RHEA:24252"/>
        <dbReference type="ChEBI" id="CHEBI:15377"/>
        <dbReference type="ChEBI" id="CHEBI:15378"/>
        <dbReference type="ChEBI" id="CHEBI:58141"/>
        <dbReference type="ChEBI" id="CHEBI:456216"/>
        <dbReference type="EC" id="3.6.1.41"/>
    </reaction>
</comment>
<evidence type="ECO:0000256" key="3">
    <source>
        <dbReference type="ARBA" id="ARBA00022741"/>
    </source>
</evidence>